<evidence type="ECO:0000313" key="2">
    <source>
        <dbReference type="Proteomes" id="UP000321049"/>
    </source>
</evidence>
<dbReference type="SUPFAM" id="SSF48371">
    <property type="entry name" value="ARM repeat"/>
    <property type="match status" value="1"/>
</dbReference>
<name>A0A511JN34_9CELL</name>
<dbReference type="Proteomes" id="UP000321049">
    <property type="component" value="Unassembled WGS sequence"/>
</dbReference>
<protein>
    <submittedName>
        <fullName evidence="1">Uncharacterized protein</fullName>
    </submittedName>
</protein>
<proteinExistence type="predicted"/>
<dbReference type="AlphaFoldDB" id="A0A511JN34"/>
<keyword evidence="2" id="KW-1185">Reference proteome</keyword>
<reference evidence="1 2" key="1">
    <citation type="submission" date="2019-07" db="EMBL/GenBank/DDBJ databases">
        <title>Whole genome shotgun sequence of Cellulomonas terrae NBRC 100819.</title>
        <authorList>
            <person name="Hosoyama A."/>
            <person name="Uohara A."/>
            <person name="Ohji S."/>
            <person name="Ichikawa N."/>
        </authorList>
    </citation>
    <scope>NUCLEOTIDE SEQUENCE [LARGE SCALE GENOMIC DNA]</scope>
    <source>
        <strain evidence="1 2">NBRC 100819</strain>
    </source>
</reference>
<evidence type="ECO:0000313" key="1">
    <source>
        <dbReference type="EMBL" id="GEL99388.1"/>
    </source>
</evidence>
<accession>A0A511JN34</accession>
<comment type="caution">
    <text evidence="1">The sequence shown here is derived from an EMBL/GenBank/DDBJ whole genome shotgun (WGS) entry which is preliminary data.</text>
</comment>
<dbReference type="EMBL" id="BJWH01000017">
    <property type="protein sequence ID" value="GEL99388.1"/>
    <property type="molecule type" value="Genomic_DNA"/>
</dbReference>
<dbReference type="InterPro" id="IPR016024">
    <property type="entry name" value="ARM-type_fold"/>
</dbReference>
<dbReference type="OrthoDB" id="5515589at2"/>
<sequence length="112" mass="12757">MSTDDVLQRYRRQLVDWSEAHHDPERANTLFRANHATYKVLRETDEGRTGIEKLTGDVVTAVRLMAAVHCLPWASEIGVPVLETLELRDGDFAIDAKYSLIAYRDGSLNLDW</sequence>
<organism evidence="1 2">
    <name type="scientific">Cellulomonas terrae</name>
    <dbReference type="NCBI Taxonomy" id="311234"/>
    <lineage>
        <taxon>Bacteria</taxon>
        <taxon>Bacillati</taxon>
        <taxon>Actinomycetota</taxon>
        <taxon>Actinomycetes</taxon>
        <taxon>Micrococcales</taxon>
        <taxon>Cellulomonadaceae</taxon>
        <taxon>Cellulomonas</taxon>
    </lineage>
</organism>
<gene>
    <name evidence="1" type="ORF">CTE05_29350</name>
</gene>
<dbReference type="RefSeq" id="WP_146847048.1">
    <property type="nucleotide sequence ID" value="NZ_BJWH01000017.1"/>
</dbReference>